<evidence type="ECO:0000313" key="1">
    <source>
        <dbReference type="EMBL" id="GEU70383.1"/>
    </source>
</evidence>
<proteinExistence type="predicted"/>
<organism evidence="1">
    <name type="scientific">Tanacetum cinerariifolium</name>
    <name type="common">Dalmatian daisy</name>
    <name type="synonym">Chrysanthemum cinerariifolium</name>
    <dbReference type="NCBI Taxonomy" id="118510"/>
    <lineage>
        <taxon>Eukaryota</taxon>
        <taxon>Viridiplantae</taxon>
        <taxon>Streptophyta</taxon>
        <taxon>Embryophyta</taxon>
        <taxon>Tracheophyta</taxon>
        <taxon>Spermatophyta</taxon>
        <taxon>Magnoliopsida</taxon>
        <taxon>eudicotyledons</taxon>
        <taxon>Gunneridae</taxon>
        <taxon>Pentapetalae</taxon>
        <taxon>asterids</taxon>
        <taxon>campanulids</taxon>
        <taxon>Asterales</taxon>
        <taxon>Asteraceae</taxon>
        <taxon>Asteroideae</taxon>
        <taxon>Anthemideae</taxon>
        <taxon>Anthemidinae</taxon>
        <taxon>Tanacetum</taxon>
    </lineage>
</organism>
<name>A0A6L2M8M6_TANCI</name>
<reference evidence="1" key="1">
    <citation type="journal article" date="2019" name="Sci. Rep.">
        <title>Draft genome of Tanacetum cinerariifolium, the natural source of mosquito coil.</title>
        <authorList>
            <person name="Yamashiro T."/>
            <person name="Shiraishi A."/>
            <person name="Satake H."/>
            <person name="Nakayama K."/>
        </authorList>
    </citation>
    <scope>NUCLEOTIDE SEQUENCE</scope>
</reference>
<gene>
    <name evidence="1" type="ORF">Tci_042361</name>
</gene>
<sequence length="91" mass="10429">MLPTQVHMYSEVTCAHIQLNVEVNDEEIACAHMLLLSIHMFQCLVKMKKSTHAHVTNMVKRMHTHMYAFSTIVGRLPLNFLFVRATTSTSL</sequence>
<dbReference type="AlphaFoldDB" id="A0A6L2M8M6"/>
<dbReference type="EMBL" id="BKCJ010006101">
    <property type="protein sequence ID" value="GEU70383.1"/>
    <property type="molecule type" value="Genomic_DNA"/>
</dbReference>
<comment type="caution">
    <text evidence="1">The sequence shown here is derived from an EMBL/GenBank/DDBJ whole genome shotgun (WGS) entry which is preliminary data.</text>
</comment>
<accession>A0A6L2M8M6</accession>
<protein>
    <submittedName>
        <fullName evidence="1">Uncharacterized protein</fullName>
    </submittedName>
</protein>